<dbReference type="EMBL" id="CAFBOL010000047">
    <property type="protein sequence ID" value="CAB4995865.1"/>
    <property type="molecule type" value="Genomic_DNA"/>
</dbReference>
<organism evidence="1">
    <name type="scientific">freshwater metagenome</name>
    <dbReference type="NCBI Taxonomy" id="449393"/>
    <lineage>
        <taxon>unclassified sequences</taxon>
        <taxon>metagenomes</taxon>
        <taxon>ecological metagenomes</taxon>
    </lineage>
</organism>
<dbReference type="AlphaFoldDB" id="A0A6J7NU94"/>
<proteinExistence type="predicted"/>
<sequence length="120" mass="13329">MHVTGVLIDNAADDGVERIHALWVSGGDDLRQGLISGDVRHRRAQDPRHLTHTGGEQLIGPLRVRVVDRSINLELADDLLTDTRHVVCEHIPLARHDHGEVDHVCVEERRPLVGDVLAAR</sequence>
<evidence type="ECO:0000313" key="1">
    <source>
        <dbReference type="EMBL" id="CAB4995865.1"/>
    </source>
</evidence>
<gene>
    <name evidence="1" type="ORF">UFOPK3931_01792</name>
</gene>
<accession>A0A6J7NU94</accession>
<protein>
    <submittedName>
        <fullName evidence="1">Unannotated protein</fullName>
    </submittedName>
</protein>
<name>A0A6J7NU94_9ZZZZ</name>
<reference evidence="1" key="1">
    <citation type="submission" date="2020-05" db="EMBL/GenBank/DDBJ databases">
        <authorList>
            <person name="Chiriac C."/>
            <person name="Salcher M."/>
            <person name="Ghai R."/>
            <person name="Kavagutti S V."/>
        </authorList>
    </citation>
    <scope>NUCLEOTIDE SEQUENCE</scope>
</reference>